<dbReference type="InterPro" id="IPR005467">
    <property type="entry name" value="His_kinase_dom"/>
</dbReference>
<dbReference type="Gene3D" id="3.30.450.40">
    <property type="match status" value="1"/>
</dbReference>
<dbReference type="InterPro" id="IPR036097">
    <property type="entry name" value="HisK_dim/P_sf"/>
</dbReference>
<dbReference type="SUPFAM" id="SSF48452">
    <property type="entry name" value="TPR-like"/>
    <property type="match status" value="1"/>
</dbReference>
<evidence type="ECO:0000256" key="5">
    <source>
        <dbReference type="ARBA" id="ARBA00022741"/>
    </source>
</evidence>
<gene>
    <name evidence="12" type="ORF">J2S07_003024</name>
</gene>
<dbReference type="Proteomes" id="UP001231362">
    <property type="component" value="Unassembled WGS sequence"/>
</dbReference>
<keyword evidence="13" id="KW-1185">Reference proteome</keyword>
<dbReference type="CDD" id="cd00082">
    <property type="entry name" value="HisKA"/>
    <property type="match status" value="1"/>
</dbReference>
<dbReference type="InterPro" id="IPR003594">
    <property type="entry name" value="HATPase_dom"/>
</dbReference>
<dbReference type="EMBL" id="JAUSTU010000014">
    <property type="protein sequence ID" value="MDQ0156703.1"/>
    <property type="molecule type" value="Genomic_DNA"/>
</dbReference>
<dbReference type="InterPro" id="IPR053159">
    <property type="entry name" value="Hybrid_Histidine_Kinase"/>
</dbReference>
<proteinExistence type="predicted"/>
<dbReference type="InterPro" id="IPR011990">
    <property type="entry name" value="TPR-like_helical_dom_sf"/>
</dbReference>
<dbReference type="GO" id="GO:0016301">
    <property type="term" value="F:kinase activity"/>
    <property type="evidence" value="ECO:0007669"/>
    <property type="project" value="UniProtKB-KW"/>
</dbReference>
<dbReference type="InterPro" id="IPR027417">
    <property type="entry name" value="P-loop_NTPase"/>
</dbReference>
<dbReference type="InterPro" id="IPR004358">
    <property type="entry name" value="Sig_transdc_His_kin-like_C"/>
</dbReference>
<dbReference type="Gene3D" id="1.10.287.130">
    <property type="match status" value="1"/>
</dbReference>
<dbReference type="Pfam" id="PF00069">
    <property type="entry name" value="Pkinase"/>
    <property type="match status" value="1"/>
</dbReference>
<comment type="caution">
    <text evidence="12">The sequence shown here is derived from an EMBL/GenBank/DDBJ whole genome shotgun (WGS) entry which is preliminary data.</text>
</comment>
<evidence type="ECO:0000313" key="13">
    <source>
        <dbReference type="Proteomes" id="UP001231362"/>
    </source>
</evidence>
<dbReference type="PANTHER" id="PTHR43642:SF1">
    <property type="entry name" value="HYBRID SIGNAL TRANSDUCTION HISTIDINE KINASE G"/>
    <property type="match status" value="1"/>
</dbReference>
<dbReference type="SUPFAM" id="SSF56112">
    <property type="entry name" value="Protein kinase-like (PK-like)"/>
    <property type="match status" value="1"/>
</dbReference>
<evidence type="ECO:0000256" key="2">
    <source>
        <dbReference type="ARBA" id="ARBA00012438"/>
    </source>
</evidence>
<evidence type="ECO:0000259" key="10">
    <source>
        <dbReference type="PROSITE" id="PS50011"/>
    </source>
</evidence>
<keyword evidence="3" id="KW-0597">Phosphoprotein</keyword>
<evidence type="ECO:0000256" key="8">
    <source>
        <dbReference type="ARBA" id="ARBA00023012"/>
    </source>
</evidence>
<dbReference type="PRINTS" id="PR00344">
    <property type="entry name" value="BCTRLSENSOR"/>
</dbReference>
<dbReference type="InterPro" id="IPR011009">
    <property type="entry name" value="Kinase-like_dom_sf"/>
</dbReference>
<keyword evidence="8" id="KW-0902">Two-component regulatory system</keyword>
<sequence length="1692" mass="194505">MLQLPGYVIHKKIDTSEEHEFYEGYSFEEEKDVLIRLIKSDVDVSFSKREYLAPPHTSLILFPQKIENKNGLIFEIYDSVPFQMSLASLLKIQSLTMDEFLFVARNLASILLECHQQKMIIGSLNPHCILIDFAQQKVYLLHNYTRTVHSFFYSSPEFTGRMGRKADFRSDLYSLGMIFYEMLTNQYPFPNTDLLEILHSHFTRTPASPTTVNAAVPSQLSHMTLKLLEKSPEKRYQSAYGLKSDLDKCSEQWLTNRKLGSFPLGENDIAYIEKRKLFGRGLELERLTLIYERVKTGQKEFVLLKGSSGSGKTALVHAFEESIKDEQVIFAAGKWDQFERNIPYAPIIQAFKTLFRIIIAQGDTRIQMWQERFLHRLGHRCQIILDLIPEFSWIIGTPIFKEEIGGFERHNSILITFQQILSIITEETPIVLFIDDIQWADQPSIDLLRYLAVDSEPVNLLVILASRNEQEQSARALMNLQLIDELTIEKLSINPLDEAKIQEWLSQNYHFKQDLGPLSSYVYHLSQGNPFFIQQILLTLEKEKYIFLNQKTNAYEYLIGKYPRVLIGKDVISLLGIKLDALPRQVETSLKYASSLGTMFTLTDLSLVTKIPKDDLINDLYLLVEEGFIYFAQNQNYGDEIVLEFIHDKIQQAVYMNIEEAEKNLMHYEIGITLLKQMKETESNERLFQITDHLNLCLPLLSDQEKRTLVFYNARAGEYAKNAAAFEAAYRYFSIGKELLEEDSWKSQYDLSYQIYFGLGQCAYLNSEFEMAEQAFETLLNNCQTNEDKMAVYNLKLVFYTHLNQVDEAVDSGTKGLSLFGWKLDKPIRTWKIVQELLLIQLSTFGKKTEDLLKLPPMKNNQNRLIMESLISMNAPTYHVNQNLATYLMLRAFRYTLKHGDTDITALVYNNYSLILSAGFGNFDKSYQFGELAKAHAERSQSTKLKARVLFVFGCFVNHWKNPIAGSLDLLKTSQKLNLEVGNFHVAGACSSFIILTKMIMGAPIEKVLDEIEGQSAFVHKVHYKISMNFITESKEWLDWLRNKSSSKPTTLYDYQDDPSASIIHNTIRLQMYYIMGEHDSVKNIIDELNRTVSKALVLVIAPEFYFYHSLWLCKLYHEESGIQQREMRKYLRRNLKTMKKWAEQSPHNYQHKYLLMKMETDQVLGSGKVDHLLYSQALEQAIQSGFHQDAAIISECAANHYAKGGFSRLTNYYVNEAYEWYRTWGADRKVKELMKQYPAILGRHRQTIISSGLDIIDLEALLKASTAISSEIVLEILVDKVMDIMIENAGATNGHLYLMDGNELCLVNGLGKGEKRTLFETKDHAPMQLLQYVQKSKEPLILQHACEEGLFKHDPYIQKNKVSSIICFPLLQQNQLVGILYLENQLLSHAFSEKNLVLLSTLASQAAISIQNARLYNSLEQKVKSRTIELEKVNASLEKANQELENAEKERMKLLSNISHDLRNPLTSIQGYIEAMLDGIVISPEKQITYLQRSKEKLHALNRLIEDLFELSKLQYGNMTFVKEIVNVEKLFHHLCDQHEWDIRQHGLIFSRSMDAPINGFYPMIEVDIGRIEQVFTNIISNSLKHTIRGEIRAHLHLGETYVTFKLSDTGEGIAPDEVEQIFERSFSGTSSIAQSGNGLGLSISKEIIHHHQGEIWVESVLGKGATIFFTIPILPVEMNIQDGSEELEIS</sequence>
<dbReference type="EC" id="2.7.13.3" evidence="2"/>
<dbReference type="SUPFAM" id="SSF55781">
    <property type="entry name" value="GAF domain-like"/>
    <property type="match status" value="1"/>
</dbReference>
<dbReference type="InterPro" id="IPR036890">
    <property type="entry name" value="HATPase_C_sf"/>
</dbReference>
<dbReference type="Pfam" id="PF00512">
    <property type="entry name" value="HisKA"/>
    <property type="match status" value="1"/>
</dbReference>
<evidence type="ECO:0000256" key="4">
    <source>
        <dbReference type="ARBA" id="ARBA00022679"/>
    </source>
</evidence>
<accession>A0ABT9V6X2</accession>
<keyword evidence="6 12" id="KW-0418">Kinase</keyword>
<comment type="catalytic activity">
    <reaction evidence="1">
        <text>ATP + protein L-histidine = ADP + protein N-phospho-L-histidine.</text>
        <dbReference type="EC" id="2.7.13.3"/>
    </reaction>
</comment>
<dbReference type="SUPFAM" id="SSF52540">
    <property type="entry name" value="P-loop containing nucleoside triphosphate hydrolases"/>
    <property type="match status" value="1"/>
</dbReference>
<dbReference type="RefSeq" id="WP_307151205.1">
    <property type="nucleotide sequence ID" value="NZ_JAUSTU010000014.1"/>
</dbReference>
<protein>
    <recommendedName>
        <fullName evidence="2">histidine kinase</fullName>
        <ecNumber evidence="2">2.7.13.3</ecNumber>
    </recommendedName>
</protein>
<evidence type="ECO:0000256" key="7">
    <source>
        <dbReference type="ARBA" id="ARBA00022840"/>
    </source>
</evidence>
<dbReference type="Pfam" id="PF13191">
    <property type="entry name" value="AAA_16"/>
    <property type="match status" value="1"/>
</dbReference>
<dbReference type="InterPro" id="IPR041664">
    <property type="entry name" value="AAA_16"/>
</dbReference>
<dbReference type="SUPFAM" id="SSF47384">
    <property type="entry name" value="Homodimeric domain of signal transducing histidine kinase"/>
    <property type="match status" value="1"/>
</dbReference>
<evidence type="ECO:0000256" key="9">
    <source>
        <dbReference type="SAM" id="Coils"/>
    </source>
</evidence>
<dbReference type="CDD" id="cd00075">
    <property type="entry name" value="HATPase"/>
    <property type="match status" value="1"/>
</dbReference>
<dbReference type="InterPro" id="IPR000719">
    <property type="entry name" value="Prot_kinase_dom"/>
</dbReference>
<keyword evidence="4" id="KW-0808">Transferase</keyword>
<evidence type="ECO:0000313" key="12">
    <source>
        <dbReference type="EMBL" id="MDQ0156703.1"/>
    </source>
</evidence>
<dbReference type="SMART" id="SM00388">
    <property type="entry name" value="HisKA"/>
    <property type="match status" value="1"/>
</dbReference>
<dbReference type="InterPro" id="IPR029016">
    <property type="entry name" value="GAF-like_dom_sf"/>
</dbReference>
<keyword evidence="7" id="KW-0067">ATP-binding</keyword>
<dbReference type="InterPro" id="IPR003018">
    <property type="entry name" value="GAF"/>
</dbReference>
<evidence type="ECO:0000256" key="3">
    <source>
        <dbReference type="ARBA" id="ARBA00022553"/>
    </source>
</evidence>
<dbReference type="Pfam" id="PF01590">
    <property type="entry name" value="GAF"/>
    <property type="match status" value="1"/>
</dbReference>
<dbReference type="Gene3D" id="3.40.50.300">
    <property type="entry name" value="P-loop containing nucleotide triphosphate hydrolases"/>
    <property type="match status" value="1"/>
</dbReference>
<dbReference type="SMART" id="SM00065">
    <property type="entry name" value="GAF"/>
    <property type="match status" value="1"/>
</dbReference>
<dbReference type="InterPro" id="IPR003661">
    <property type="entry name" value="HisK_dim/P_dom"/>
</dbReference>
<evidence type="ECO:0000256" key="1">
    <source>
        <dbReference type="ARBA" id="ARBA00000085"/>
    </source>
</evidence>
<dbReference type="SMART" id="SM00220">
    <property type="entry name" value="S_TKc"/>
    <property type="match status" value="1"/>
</dbReference>
<dbReference type="PROSITE" id="PS50109">
    <property type="entry name" value="HIS_KIN"/>
    <property type="match status" value="1"/>
</dbReference>
<dbReference type="Gene3D" id="1.10.510.10">
    <property type="entry name" value="Transferase(Phosphotransferase) domain 1"/>
    <property type="match status" value="1"/>
</dbReference>
<evidence type="ECO:0000259" key="11">
    <source>
        <dbReference type="PROSITE" id="PS50109"/>
    </source>
</evidence>
<dbReference type="Pfam" id="PF02518">
    <property type="entry name" value="HATPase_c"/>
    <property type="match status" value="1"/>
</dbReference>
<organism evidence="12 13">
    <name type="scientific">Anoxybacillus andreesenii</name>
    <dbReference type="NCBI Taxonomy" id="1325932"/>
    <lineage>
        <taxon>Bacteria</taxon>
        <taxon>Bacillati</taxon>
        <taxon>Bacillota</taxon>
        <taxon>Bacilli</taxon>
        <taxon>Bacillales</taxon>
        <taxon>Anoxybacillaceae</taxon>
        <taxon>Anoxybacillus</taxon>
    </lineage>
</organism>
<dbReference type="PROSITE" id="PS50011">
    <property type="entry name" value="PROTEIN_KINASE_DOM"/>
    <property type="match status" value="1"/>
</dbReference>
<keyword evidence="5" id="KW-0547">Nucleotide-binding</keyword>
<reference evidence="12 13" key="1">
    <citation type="submission" date="2023-07" db="EMBL/GenBank/DDBJ databases">
        <title>Genomic Encyclopedia of Type Strains, Phase IV (KMG-IV): sequencing the most valuable type-strain genomes for metagenomic binning, comparative biology and taxonomic classification.</title>
        <authorList>
            <person name="Goeker M."/>
        </authorList>
    </citation>
    <scope>NUCLEOTIDE SEQUENCE [LARGE SCALE GENOMIC DNA]</scope>
    <source>
        <strain evidence="12 13">DSM 23948</strain>
    </source>
</reference>
<keyword evidence="9" id="KW-0175">Coiled coil</keyword>
<dbReference type="SMART" id="SM00387">
    <property type="entry name" value="HATPase_c"/>
    <property type="match status" value="1"/>
</dbReference>
<feature type="coiled-coil region" evidence="9">
    <location>
        <begin position="1424"/>
        <end position="1458"/>
    </location>
</feature>
<feature type="domain" description="Protein kinase" evidence="10">
    <location>
        <begin position="7"/>
        <end position="254"/>
    </location>
</feature>
<evidence type="ECO:0000256" key="6">
    <source>
        <dbReference type="ARBA" id="ARBA00022777"/>
    </source>
</evidence>
<feature type="domain" description="Histidine kinase" evidence="11">
    <location>
        <begin position="1458"/>
        <end position="1677"/>
    </location>
</feature>
<dbReference type="Gene3D" id="3.30.565.10">
    <property type="entry name" value="Histidine kinase-like ATPase, C-terminal domain"/>
    <property type="match status" value="1"/>
</dbReference>
<dbReference type="SUPFAM" id="SSF55874">
    <property type="entry name" value="ATPase domain of HSP90 chaperone/DNA topoisomerase II/histidine kinase"/>
    <property type="match status" value="1"/>
</dbReference>
<name>A0ABT9V6X2_9BACL</name>
<dbReference type="PANTHER" id="PTHR43642">
    <property type="entry name" value="HYBRID SIGNAL TRANSDUCTION HISTIDINE KINASE G"/>
    <property type="match status" value="1"/>
</dbReference>